<dbReference type="KEGG" id="der:6553588"/>
<dbReference type="SMART" id="SM00697">
    <property type="entry name" value="DM8"/>
    <property type="match status" value="1"/>
</dbReference>
<proteinExistence type="predicted"/>
<dbReference type="EMBL" id="CH954181">
    <property type="protein sequence ID" value="EDV49242.1"/>
    <property type="molecule type" value="Genomic_DNA"/>
</dbReference>
<evidence type="ECO:0000256" key="2">
    <source>
        <dbReference type="SAM" id="SignalP"/>
    </source>
</evidence>
<keyword evidence="4" id="KW-1185">Reference proteome</keyword>
<dbReference type="PANTHER" id="PTHR21112">
    <property type="entry name" value="CHEMOSENSORY PROTEIN A 29A-RELATED"/>
    <property type="match status" value="1"/>
</dbReference>
<evidence type="ECO:0000256" key="1">
    <source>
        <dbReference type="ARBA" id="ARBA00022729"/>
    </source>
</evidence>
<evidence type="ECO:0000313" key="4">
    <source>
        <dbReference type="Proteomes" id="UP000008711"/>
    </source>
</evidence>
<organism evidence="3 4">
    <name type="scientific">Drosophila erecta</name>
    <name type="common">Fruit fly</name>
    <dbReference type="NCBI Taxonomy" id="7220"/>
    <lineage>
        <taxon>Eukaryota</taxon>
        <taxon>Metazoa</taxon>
        <taxon>Ecdysozoa</taxon>
        <taxon>Arthropoda</taxon>
        <taxon>Hexapoda</taxon>
        <taxon>Insecta</taxon>
        <taxon>Pterygota</taxon>
        <taxon>Neoptera</taxon>
        <taxon>Endopterygota</taxon>
        <taxon>Diptera</taxon>
        <taxon>Brachycera</taxon>
        <taxon>Muscomorpha</taxon>
        <taxon>Ephydroidea</taxon>
        <taxon>Drosophilidae</taxon>
        <taxon>Drosophila</taxon>
        <taxon>Sophophora</taxon>
    </lineage>
</organism>
<reference evidence="3 4" key="1">
    <citation type="journal article" date="2007" name="Nature">
        <title>Evolution of genes and genomes on the Drosophila phylogeny.</title>
        <authorList>
            <consortium name="Drosophila 12 Genomes Consortium"/>
            <person name="Clark A.G."/>
            <person name="Eisen M.B."/>
            <person name="Smith D.R."/>
            <person name="Bergman C.M."/>
            <person name="Oliver B."/>
            <person name="Markow T.A."/>
            <person name="Kaufman T.C."/>
            <person name="Kellis M."/>
            <person name="Gelbart W."/>
            <person name="Iyer V.N."/>
            <person name="Pollard D.A."/>
            <person name="Sackton T.B."/>
            <person name="Larracuente A.M."/>
            <person name="Singh N.D."/>
            <person name="Abad J.P."/>
            <person name="Abt D.N."/>
            <person name="Adryan B."/>
            <person name="Aguade M."/>
            <person name="Akashi H."/>
            <person name="Anderson W.W."/>
            <person name="Aquadro C.F."/>
            <person name="Ardell D.H."/>
            <person name="Arguello R."/>
            <person name="Artieri C.G."/>
            <person name="Barbash D.A."/>
            <person name="Barker D."/>
            <person name="Barsanti P."/>
            <person name="Batterham P."/>
            <person name="Batzoglou S."/>
            <person name="Begun D."/>
            <person name="Bhutkar A."/>
            <person name="Blanco E."/>
            <person name="Bosak S.A."/>
            <person name="Bradley R.K."/>
            <person name="Brand A.D."/>
            <person name="Brent M.R."/>
            <person name="Brooks A.N."/>
            <person name="Brown R.H."/>
            <person name="Butlin R.K."/>
            <person name="Caggese C."/>
            <person name="Calvi B.R."/>
            <person name="Bernardo de Carvalho A."/>
            <person name="Caspi A."/>
            <person name="Castrezana S."/>
            <person name="Celniker S.E."/>
            <person name="Chang J.L."/>
            <person name="Chapple C."/>
            <person name="Chatterji S."/>
            <person name="Chinwalla A."/>
            <person name="Civetta A."/>
            <person name="Clifton S.W."/>
            <person name="Comeron J.M."/>
            <person name="Costello J.C."/>
            <person name="Coyne J.A."/>
            <person name="Daub J."/>
            <person name="David R.G."/>
            <person name="Delcher A.L."/>
            <person name="Delehaunty K."/>
            <person name="Do C.B."/>
            <person name="Ebling H."/>
            <person name="Edwards K."/>
            <person name="Eickbush T."/>
            <person name="Evans J.D."/>
            <person name="Filipski A."/>
            <person name="Findeiss S."/>
            <person name="Freyhult E."/>
            <person name="Fulton L."/>
            <person name="Fulton R."/>
            <person name="Garcia A.C."/>
            <person name="Gardiner A."/>
            <person name="Garfield D.A."/>
            <person name="Garvin B.E."/>
            <person name="Gibson G."/>
            <person name="Gilbert D."/>
            <person name="Gnerre S."/>
            <person name="Godfrey J."/>
            <person name="Good R."/>
            <person name="Gotea V."/>
            <person name="Gravely B."/>
            <person name="Greenberg A.J."/>
            <person name="Griffiths-Jones S."/>
            <person name="Gross S."/>
            <person name="Guigo R."/>
            <person name="Gustafson E.A."/>
            <person name="Haerty W."/>
            <person name="Hahn M.W."/>
            <person name="Halligan D.L."/>
            <person name="Halpern A.L."/>
            <person name="Halter G.M."/>
            <person name="Han M.V."/>
            <person name="Heger A."/>
            <person name="Hillier L."/>
            <person name="Hinrichs A.S."/>
            <person name="Holmes I."/>
            <person name="Hoskins R.A."/>
            <person name="Hubisz M.J."/>
            <person name="Hultmark D."/>
            <person name="Huntley M.A."/>
            <person name="Jaffe D.B."/>
            <person name="Jagadeeshan S."/>
            <person name="Jeck W.R."/>
            <person name="Johnson J."/>
            <person name="Jones C.D."/>
            <person name="Jordan W.C."/>
            <person name="Karpen G.H."/>
            <person name="Kataoka E."/>
            <person name="Keightley P.D."/>
            <person name="Kheradpour P."/>
            <person name="Kirkness E.F."/>
            <person name="Koerich L.B."/>
            <person name="Kristiansen K."/>
            <person name="Kudrna D."/>
            <person name="Kulathinal R.J."/>
            <person name="Kumar S."/>
            <person name="Kwok R."/>
            <person name="Lander E."/>
            <person name="Langley C.H."/>
            <person name="Lapoint R."/>
            <person name="Lazzaro B.P."/>
            <person name="Lee S.J."/>
            <person name="Levesque L."/>
            <person name="Li R."/>
            <person name="Lin C.F."/>
            <person name="Lin M.F."/>
            <person name="Lindblad-Toh K."/>
            <person name="Llopart A."/>
            <person name="Long M."/>
            <person name="Low L."/>
            <person name="Lozovsky E."/>
            <person name="Lu J."/>
            <person name="Luo M."/>
            <person name="Machado C.A."/>
            <person name="Makalowski W."/>
            <person name="Marzo M."/>
            <person name="Matsuda M."/>
            <person name="Matzkin L."/>
            <person name="McAllister B."/>
            <person name="McBride C.S."/>
            <person name="McKernan B."/>
            <person name="McKernan K."/>
            <person name="Mendez-Lago M."/>
            <person name="Minx P."/>
            <person name="Mollenhauer M.U."/>
            <person name="Montooth K."/>
            <person name="Mount S.M."/>
            <person name="Mu X."/>
            <person name="Myers E."/>
            <person name="Negre B."/>
            <person name="Newfeld S."/>
            <person name="Nielsen R."/>
            <person name="Noor M.A."/>
            <person name="O'Grady P."/>
            <person name="Pachter L."/>
            <person name="Papaceit M."/>
            <person name="Parisi M.J."/>
            <person name="Parisi M."/>
            <person name="Parts L."/>
            <person name="Pedersen J.S."/>
            <person name="Pesole G."/>
            <person name="Phillippy A.M."/>
            <person name="Ponting C.P."/>
            <person name="Pop M."/>
            <person name="Porcelli D."/>
            <person name="Powell J.R."/>
            <person name="Prohaska S."/>
            <person name="Pruitt K."/>
            <person name="Puig M."/>
            <person name="Quesneville H."/>
            <person name="Ram K.R."/>
            <person name="Rand D."/>
            <person name="Rasmussen M.D."/>
            <person name="Reed L.K."/>
            <person name="Reenan R."/>
            <person name="Reily A."/>
            <person name="Remington K.A."/>
            <person name="Rieger T.T."/>
            <person name="Ritchie M.G."/>
            <person name="Robin C."/>
            <person name="Rogers Y.H."/>
            <person name="Rohde C."/>
            <person name="Rozas J."/>
            <person name="Rubenfield M.J."/>
            <person name="Ruiz A."/>
            <person name="Russo S."/>
            <person name="Salzberg S.L."/>
            <person name="Sanchez-Gracia A."/>
            <person name="Saranga D.J."/>
            <person name="Sato H."/>
            <person name="Schaeffer S.W."/>
            <person name="Schatz M.C."/>
            <person name="Schlenke T."/>
            <person name="Schwartz R."/>
            <person name="Segarra C."/>
            <person name="Singh R.S."/>
            <person name="Sirot L."/>
            <person name="Sirota M."/>
            <person name="Sisneros N.B."/>
            <person name="Smith C.D."/>
            <person name="Smith T.F."/>
            <person name="Spieth J."/>
            <person name="Stage D.E."/>
            <person name="Stark A."/>
            <person name="Stephan W."/>
            <person name="Strausberg R.L."/>
            <person name="Strempel S."/>
            <person name="Sturgill D."/>
            <person name="Sutton G."/>
            <person name="Sutton G.G."/>
            <person name="Tao W."/>
            <person name="Teichmann S."/>
            <person name="Tobari Y.N."/>
            <person name="Tomimura Y."/>
            <person name="Tsolas J.M."/>
            <person name="Valente V.L."/>
            <person name="Venter E."/>
            <person name="Venter J.C."/>
            <person name="Vicario S."/>
            <person name="Vieira F.G."/>
            <person name="Vilella A.J."/>
            <person name="Villasante A."/>
            <person name="Walenz B."/>
            <person name="Wang J."/>
            <person name="Wasserman M."/>
            <person name="Watts T."/>
            <person name="Wilson D."/>
            <person name="Wilson R.K."/>
            <person name="Wing R.A."/>
            <person name="Wolfner M.F."/>
            <person name="Wong A."/>
            <person name="Wong G.K."/>
            <person name="Wu C.I."/>
            <person name="Wu G."/>
            <person name="Yamamoto D."/>
            <person name="Yang H.P."/>
            <person name="Yang S.P."/>
            <person name="Yorke J.A."/>
            <person name="Yoshida K."/>
            <person name="Zdobnov E."/>
            <person name="Zhang P."/>
            <person name="Zhang Y."/>
            <person name="Zimin A.V."/>
            <person name="Baldwin J."/>
            <person name="Abdouelleil A."/>
            <person name="Abdulkadir J."/>
            <person name="Abebe A."/>
            <person name="Abera B."/>
            <person name="Abreu J."/>
            <person name="Acer S.C."/>
            <person name="Aftuck L."/>
            <person name="Alexander A."/>
            <person name="An P."/>
            <person name="Anderson E."/>
            <person name="Anderson S."/>
            <person name="Arachi H."/>
            <person name="Azer M."/>
            <person name="Bachantsang P."/>
            <person name="Barry A."/>
            <person name="Bayul T."/>
            <person name="Berlin A."/>
            <person name="Bessette D."/>
            <person name="Bloom T."/>
            <person name="Blye J."/>
            <person name="Boguslavskiy L."/>
            <person name="Bonnet C."/>
            <person name="Boukhgalter B."/>
            <person name="Bourzgui I."/>
            <person name="Brown A."/>
            <person name="Cahill P."/>
            <person name="Channer S."/>
            <person name="Cheshatsang Y."/>
            <person name="Chuda L."/>
            <person name="Citroen M."/>
            <person name="Collymore A."/>
            <person name="Cooke P."/>
            <person name="Costello M."/>
            <person name="D'Aco K."/>
            <person name="Daza R."/>
            <person name="De Haan G."/>
            <person name="DeGray S."/>
            <person name="DeMaso C."/>
            <person name="Dhargay N."/>
            <person name="Dooley K."/>
            <person name="Dooley E."/>
            <person name="Doricent M."/>
            <person name="Dorje P."/>
            <person name="Dorjee K."/>
            <person name="Dupes A."/>
            <person name="Elong R."/>
            <person name="Falk J."/>
            <person name="Farina A."/>
            <person name="Faro S."/>
            <person name="Ferguson D."/>
            <person name="Fisher S."/>
            <person name="Foley C.D."/>
            <person name="Franke A."/>
            <person name="Friedrich D."/>
            <person name="Gadbois L."/>
            <person name="Gearin G."/>
            <person name="Gearin C.R."/>
            <person name="Giannoukos G."/>
            <person name="Goode T."/>
            <person name="Graham J."/>
            <person name="Grandbois E."/>
            <person name="Grewal S."/>
            <person name="Gyaltsen K."/>
            <person name="Hafez N."/>
            <person name="Hagos B."/>
            <person name="Hall J."/>
            <person name="Henson C."/>
            <person name="Hollinger A."/>
            <person name="Honan T."/>
            <person name="Huard M.D."/>
            <person name="Hughes L."/>
            <person name="Hurhula B."/>
            <person name="Husby M.E."/>
            <person name="Kamat A."/>
            <person name="Kanga B."/>
            <person name="Kashin S."/>
            <person name="Khazanovich D."/>
            <person name="Kisner P."/>
            <person name="Lance K."/>
            <person name="Lara M."/>
            <person name="Lee W."/>
            <person name="Lennon N."/>
            <person name="Letendre F."/>
            <person name="LeVine R."/>
            <person name="Lipovsky A."/>
            <person name="Liu X."/>
            <person name="Liu J."/>
            <person name="Liu S."/>
            <person name="Lokyitsang T."/>
            <person name="Lokyitsang Y."/>
            <person name="Lubonja R."/>
            <person name="Lui A."/>
            <person name="MacDonald P."/>
            <person name="Magnisalis V."/>
            <person name="Maru K."/>
            <person name="Matthews C."/>
            <person name="McCusker W."/>
            <person name="McDonough S."/>
            <person name="Mehta T."/>
            <person name="Meldrim J."/>
            <person name="Meneus L."/>
            <person name="Mihai O."/>
            <person name="Mihalev A."/>
            <person name="Mihova T."/>
            <person name="Mittelman R."/>
            <person name="Mlenga V."/>
            <person name="Montmayeur A."/>
            <person name="Mulrain L."/>
            <person name="Navidi A."/>
            <person name="Naylor J."/>
            <person name="Negash T."/>
            <person name="Nguyen T."/>
            <person name="Nguyen N."/>
            <person name="Nicol R."/>
            <person name="Norbu C."/>
            <person name="Norbu N."/>
            <person name="Novod N."/>
            <person name="O'Neill B."/>
            <person name="Osman S."/>
            <person name="Markiewicz E."/>
            <person name="Oyono O.L."/>
            <person name="Patti C."/>
            <person name="Phunkhang P."/>
            <person name="Pierre F."/>
            <person name="Priest M."/>
            <person name="Raghuraman S."/>
            <person name="Rege F."/>
            <person name="Reyes R."/>
            <person name="Rise C."/>
            <person name="Rogov P."/>
            <person name="Ross K."/>
            <person name="Ryan E."/>
            <person name="Settipalli S."/>
            <person name="Shea T."/>
            <person name="Sherpa N."/>
            <person name="Shi L."/>
            <person name="Shih D."/>
            <person name="Sparrow T."/>
            <person name="Spaulding J."/>
            <person name="Stalker J."/>
            <person name="Stange-Thomann N."/>
            <person name="Stavropoulos S."/>
            <person name="Stone C."/>
            <person name="Strader C."/>
            <person name="Tesfaye S."/>
            <person name="Thomson T."/>
            <person name="Thoulutsang Y."/>
            <person name="Thoulutsang D."/>
            <person name="Topham K."/>
            <person name="Topping I."/>
            <person name="Tsamla T."/>
            <person name="Vassiliev H."/>
            <person name="Vo A."/>
            <person name="Wangchuk T."/>
            <person name="Wangdi T."/>
            <person name="Weiand M."/>
            <person name="Wilkinson J."/>
            <person name="Wilson A."/>
            <person name="Yadav S."/>
            <person name="Young G."/>
            <person name="Yu Q."/>
            <person name="Zembek L."/>
            <person name="Zhong D."/>
            <person name="Zimmer A."/>
            <person name="Zwirko Z."/>
            <person name="Jaffe D.B."/>
            <person name="Alvarez P."/>
            <person name="Brockman W."/>
            <person name="Butler J."/>
            <person name="Chin C."/>
            <person name="Gnerre S."/>
            <person name="Grabherr M."/>
            <person name="Kleber M."/>
            <person name="Mauceli E."/>
            <person name="MacCallum I."/>
        </authorList>
    </citation>
    <scope>NUCLEOTIDE SEQUENCE [LARGE SCALE GENOMIC DNA]</scope>
    <source>
        <strain evidence="3 4">TSC#14021-0224.01</strain>
    </source>
</reference>
<dbReference type="OMA" id="CDFMKSY"/>
<dbReference type="PhylomeDB" id="B3P153"/>
<dbReference type="AlphaFoldDB" id="B3P153"/>
<name>B3P153_DROER</name>
<dbReference type="eggNOG" id="ENOG502TBCG">
    <property type="taxonomic scope" value="Eukaryota"/>
</dbReference>
<accession>B3P153</accession>
<keyword evidence="1 2" id="KW-0732">Signal</keyword>
<sequence length="183" mass="21119">MGSSLYPVSYLAVLATILVASNVGVQAKRTIRIQSLDKVTEDTTHLRSHLRIAESEENEFKVDGYLDLTHSLDNDWTVVLKVLRSPDGDADFEKVLTLEMQLCDFMKSYYKDIFYERIKGYSNAPHPGSCPLPKERYVLEDYPFKVKVLKKLMTPGFYLIKYSLKNEETKILSYVLHIELEED</sequence>
<dbReference type="OrthoDB" id="7911967at2759"/>
<evidence type="ECO:0000313" key="3">
    <source>
        <dbReference type="EMBL" id="EDV49242.1"/>
    </source>
</evidence>
<protein>
    <submittedName>
        <fullName evidence="3">GG19621</fullName>
    </submittedName>
</protein>
<dbReference type="Pfam" id="PF06477">
    <property type="entry name" value="DUF1091"/>
    <property type="match status" value="1"/>
</dbReference>
<feature type="signal peptide" evidence="2">
    <location>
        <begin position="1"/>
        <end position="27"/>
    </location>
</feature>
<dbReference type="PANTHER" id="PTHR21112:SF10">
    <property type="entry name" value="CHEMOSENSORY PROTEIN A 87A"/>
    <property type="match status" value="1"/>
</dbReference>
<reference evidence="3 4" key="2">
    <citation type="journal article" date="2008" name="Bioinformatics">
        <title>Assembly reconciliation.</title>
        <authorList>
            <person name="Zimin A.V."/>
            <person name="Smith D.R."/>
            <person name="Sutton G."/>
            <person name="Yorke J.A."/>
        </authorList>
    </citation>
    <scope>NUCLEOTIDE SEQUENCE [LARGE SCALE GENOMIC DNA]</scope>
    <source>
        <strain evidence="3 4">TSC#14021-0224.01</strain>
    </source>
</reference>
<dbReference type="Proteomes" id="UP000008711">
    <property type="component" value="Unassembled WGS sequence"/>
</dbReference>
<dbReference type="InterPro" id="IPR036846">
    <property type="entry name" value="GM2-AP_sf"/>
</dbReference>
<dbReference type="Gene3D" id="2.70.220.10">
    <property type="entry name" value="Ganglioside GM2 activator"/>
    <property type="match status" value="1"/>
</dbReference>
<dbReference type="InterPro" id="IPR010512">
    <property type="entry name" value="DUF1091"/>
</dbReference>
<feature type="chain" id="PRO_5002795862" evidence="2">
    <location>
        <begin position="28"/>
        <end position="183"/>
    </location>
</feature>
<gene>
    <name evidence="3" type="primary">Dere\GG19621</name>
    <name evidence="3" type="ORF">Dere_GG19621</name>
</gene>
<dbReference type="HOGENOM" id="CLU_1476687_0_0_1"/>